<reference evidence="3 4" key="1">
    <citation type="journal article" date="2013" name="Genome Announc.">
        <title>Genome Sequence of Novosphingobium lindaniclasticum LE124T, Isolated from a Hexachlorocyclohexane Dumpsite.</title>
        <authorList>
            <person name="Saxena A."/>
            <person name="Nayyar N."/>
            <person name="Sangwan N."/>
            <person name="Kumari R."/>
            <person name="Khurana J.P."/>
            <person name="Lal R."/>
        </authorList>
    </citation>
    <scope>NUCLEOTIDE SEQUENCE [LARGE SCALE GENOMIC DNA]</scope>
    <source>
        <strain evidence="3 4">LE124</strain>
    </source>
</reference>
<dbReference type="Pfam" id="PF02567">
    <property type="entry name" value="PhzC-PhzF"/>
    <property type="match status" value="1"/>
</dbReference>
<organism evidence="3 4">
    <name type="scientific">Novosphingobium lindaniclasticum LE124</name>
    <dbReference type="NCBI Taxonomy" id="1096930"/>
    <lineage>
        <taxon>Bacteria</taxon>
        <taxon>Pseudomonadati</taxon>
        <taxon>Pseudomonadota</taxon>
        <taxon>Alphaproteobacteria</taxon>
        <taxon>Sphingomonadales</taxon>
        <taxon>Sphingomonadaceae</taxon>
        <taxon>Novosphingobium</taxon>
    </lineage>
</organism>
<comment type="similarity">
    <text evidence="1">Belongs to the PhzF family.</text>
</comment>
<dbReference type="EMBL" id="ATHL01000036">
    <property type="protein sequence ID" value="EQB18656.1"/>
    <property type="molecule type" value="Genomic_DNA"/>
</dbReference>
<evidence type="ECO:0000313" key="3">
    <source>
        <dbReference type="EMBL" id="EQB18656.1"/>
    </source>
</evidence>
<proteinExistence type="inferred from homology"/>
<sequence>MMQLDLVDVFATGPLSGNPLAVVRGGEDLDAGTMLRITRWLGFSETTFLLPPVDPAADYRVRIFYPAGELPFAGHPTLGSAHAWLAAGGSPKVPGQVMQECGIGLVEVRQEGEELAFRAPPLVRSGPLDALDLAETIRLCGVDARDVVAGVHASNGPGWKLLHLVSAEAVLAAEPVPRAPIPTDVALLGPCKPGDEAQWELRAFFADAAGRVCEDPVTGSLNAAVAQYLFAAGLAQRDYVAAQGRKVGAAGRIRCREDAEGSIWIAGNVATVSRGGAMPLAT</sequence>
<gene>
    <name evidence="3" type="ORF">L284_04205</name>
</gene>
<evidence type="ECO:0000256" key="2">
    <source>
        <dbReference type="PIRSR" id="PIRSR016184-1"/>
    </source>
</evidence>
<dbReference type="AlphaFoldDB" id="T0HQK3"/>
<dbReference type="GO" id="GO:0016853">
    <property type="term" value="F:isomerase activity"/>
    <property type="evidence" value="ECO:0007669"/>
    <property type="project" value="TreeGrafter"/>
</dbReference>
<dbReference type="PIRSF" id="PIRSF016184">
    <property type="entry name" value="PhzC_PhzF"/>
    <property type="match status" value="1"/>
</dbReference>
<dbReference type="GO" id="GO:0005737">
    <property type="term" value="C:cytoplasm"/>
    <property type="evidence" value="ECO:0007669"/>
    <property type="project" value="TreeGrafter"/>
</dbReference>
<dbReference type="SUPFAM" id="SSF54506">
    <property type="entry name" value="Diaminopimelate epimerase-like"/>
    <property type="match status" value="1"/>
</dbReference>
<evidence type="ECO:0000256" key="1">
    <source>
        <dbReference type="ARBA" id="ARBA00008270"/>
    </source>
</evidence>
<dbReference type="PATRIC" id="fig|1096930.3.peg.828"/>
<accession>T0HQK3</accession>
<dbReference type="eggNOG" id="COG0384">
    <property type="taxonomic scope" value="Bacteria"/>
</dbReference>
<protein>
    <submittedName>
        <fullName evidence="3">Phenazine biosynthesis protein PhzF</fullName>
    </submittedName>
</protein>
<dbReference type="NCBIfam" id="TIGR00654">
    <property type="entry name" value="PhzF_family"/>
    <property type="match status" value="1"/>
</dbReference>
<dbReference type="InterPro" id="IPR003719">
    <property type="entry name" value="Phenazine_PhzF-like"/>
</dbReference>
<evidence type="ECO:0000313" key="4">
    <source>
        <dbReference type="Proteomes" id="UP000015527"/>
    </source>
</evidence>
<dbReference type="Gene3D" id="3.10.310.10">
    <property type="entry name" value="Diaminopimelate Epimerase, Chain A, domain 1"/>
    <property type="match status" value="2"/>
</dbReference>
<name>T0HQK3_9SPHN</name>
<dbReference type="PANTHER" id="PTHR13774:SF32">
    <property type="entry name" value="ANTISENSE-ENHANCING SEQUENCE 1"/>
    <property type="match status" value="1"/>
</dbReference>
<dbReference type="PANTHER" id="PTHR13774">
    <property type="entry name" value="PHENAZINE BIOSYNTHESIS PROTEIN"/>
    <property type="match status" value="1"/>
</dbReference>
<feature type="active site" evidence="2">
    <location>
        <position position="45"/>
    </location>
</feature>
<keyword evidence="4" id="KW-1185">Reference proteome</keyword>
<comment type="caution">
    <text evidence="3">The sequence shown here is derived from an EMBL/GenBank/DDBJ whole genome shotgun (WGS) entry which is preliminary data.</text>
</comment>
<dbReference type="Proteomes" id="UP000015527">
    <property type="component" value="Unassembled WGS sequence"/>
</dbReference>